<dbReference type="PANTHER" id="PTHR33910">
    <property type="entry name" value="PROTEIN TRANSLOCASE SUBUNIT SECE"/>
    <property type="match status" value="1"/>
</dbReference>
<dbReference type="GO" id="GO:0065002">
    <property type="term" value="P:intracellular protein transmembrane transport"/>
    <property type="evidence" value="ECO:0007669"/>
    <property type="project" value="UniProtKB-UniRule"/>
</dbReference>
<dbReference type="InterPro" id="IPR005807">
    <property type="entry name" value="SecE_bac"/>
</dbReference>
<reference evidence="10 11" key="1">
    <citation type="submission" date="2016-07" db="EMBL/GenBank/DDBJ databases">
        <title>Complete genome sequence of Altererythrobacter namhicola JCM 16345T, containing esterase-encoding genes.</title>
        <authorList>
            <person name="Cheng H."/>
            <person name="Wu Y.-H."/>
            <person name="Jian S.-L."/>
            <person name="Huo Y.-Y."/>
            <person name="Wang C.-S."/>
            <person name="Xu X.-W."/>
        </authorList>
    </citation>
    <scope>NUCLEOTIDE SEQUENCE [LARGE SCALE GENOMIC DNA]</scope>
    <source>
        <strain evidence="10 11">JCM 16345</strain>
    </source>
</reference>
<keyword evidence="5 9" id="KW-0653">Protein transport</keyword>
<evidence type="ECO:0000256" key="6">
    <source>
        <dbReference type="ARBA" id="ARBA00022989"/>
    </source>
</evidence>
<dbReference type="Proteomes" id="UP000092698">
    <property type="component" value="Chromosome"/>
</dbReference>
<keyword evidence="8 9" id="KW-0472">Membrane</keyword>
<keyword evidence="2 9" id="KW-0813">Transport</keyword>
<comment type="similarity">
    <text evidence="9">Belongs to the SecE/SEC61-gamma family.</text>
</comment>
<dbReference type="Pfam" id="PF00584">
    <property type="entry name" value="SecE"/>
    <property type="match status" value="1"/>
</dbReference>
<keyword evidence="11" id="KW-1185">Reference proteome</keyword>
<feature type="transmembrane region" description="Helical" evidence="9">
    <location>
        <begin position="62"/>
        <end position="90"/>
    </location>
</feature>
<protein>
    <recommendedName>
        <fullName evidence="9">Protein translocase subunit SecE</fullName>
    </recommendedName>
</protein>
<keyword evidence="3 9" id="KW-1003">Cell membrane</keyword>
<dbReference type="PATRIC" id="fig|645517.4.peg.772"/>
<comment type="function">
    <text evidence="9">Essential subunit of the Sec protein translocation channel SecYEG. Clamps together the 2 halves of SecY. May contact the channel plug during translocation.</text>
</comment>
<dbReference type="InterPro" id="IPR038379">
    <property type="entry name" value="SecE_sf"/>
</dbReference>
<evidence type="ECO:0000256" key="9">
    <source>
        <dbReference type="HAMAP-Rule" id="MF_00422"/>
    </source>
</evidence>
<evidence type="ECO:0000256" key="4">
    <source>
        <dbReference type="ARBA" id="ARBA00022692"/>
    </source>
</evidence>
<evidence type="ECO:0000313" key="10">
    <source>
        <dbReference type="EMBL" id="ANU07090.1"/>
    </source>
</evidence>
<dbReference type="GO" id="GO:0006605">
    <property type="term" value="P:protein targeting"/>
    <property type="evidence" value="ECO:0007669"/>
    <property type="project" value="UniProtKB-UniRule"/>
</dbReference>
<proteinExistence type="inferred from homology"/>
<evidence type="ECO:0000256" key="2">
    <source>
        <dbReference type="ARBA" id="ARBA00022448"/>
    </source>
</evidence>
<dbReference type="GO" id="GO:0008320">
    <property type="term" value="F:protein transmembrane transporter activity"/>
    <property type="evidence" value="ECO:0007669"/>
    <property type="project" value="UniProtKB-UniRule"/>
</dbReference>
<evidence type="ECO:0000313" key="11">
    <source>
        <dbReference type="Proteomes" id="UP000092698"/>
    </source>
</evidence>
<keyword evidence="4 9" id="KW-0812">Transmembrane</keyword>
<name>A0A1C7D6K4_9SPHN</name>
<dbReference type="NCBIfam" id="TIGR00964">
    <property type="entry name" value="secE_bact"/>
    <property type="match status" value="1"/>
</dbReference>
<dbReference type="KEGG" id="anh:A6F65_00770"/>
<keyword evidence="7 9" id="KW-0811">Translocation</keyword>
<dbReference type="HAMAP" id="MF_00422">
    <property type="entry name" value="SecE"/>
    <property type="match status" value="1"/>
</dbReference>
<dbReference type="EMBL" id="CP016545">
    <property type="protein sequence ID" value="ANU07090.1"/>
    <property type="molecule type" value="Genomic_DNA"/>
</dbReference>
<dbReference type="STRING" id="645517.A6F65_00770"/>
<evidence type="ECO:0000256" key="1">
    <source>
        <dbReference type="ARBA" id="ARBA00004370"/>
    </source>
</evidence>
<comment type="subunit">
    <text evidence="9">Component of the Sec protein translocase complex. Heterotrimer consisting of SecY, SecE and SecG subunits. The heterotrimers can form oligomers, although 1 heterotrimer is thought to be able to translocate proteins. Interacts with the ribosome. Interacts with SecDF, and other proteins may be involved. Interacts with SecA.</text>
</comment>
<evidence type="ECO:0000256" key="8">
    <source>
        <dbReference type="ARBA" id="ARBA00023136"/>
    </source>
</evidence>
<evidence type="ECO:0000256" key="5">
    <source>
        <dbReference type="ARBA" id="ARBA00022927"/>
    </source>
</evidence>
<dbReference type="GO" id="GO:0009306">
    <property type="term" value="P:protein secretion"/>
    <property type="evidence" value="ECO:0007669"/>
    <property type="project" value="UniProtKB-UniRule"/>
</dbReference>
<accession>A0A1C7D6K4</accession>
<dbReference type="GO" id="GO:0005886">
    <property type="term" value="C:plasma membrane"/>
    <property type="evidence" value="ECO:0007669"/>
    <property type="project" value="UniProtKB-SubCell"/>
</dbReference>
<organism evidence="10 11">
    <name type="scientific">Paraurantiacibacter namhicola</name>
    <dbReference type="NCBI Taxonomy" id="645517"/>
    <lineage>
        <taxon>Bacteria</taxon>
        <taxon>Pseudomonadati</taxon>
        <taxon>Pseudomonadota</taxon>
        <taxon>Alphaproteobacteria</taxon>
        <taxon>Sphingomonadales</taxon>
        <taxon>Erythrobacteraceae</taxon>
        <taxon>Paraurantiacibacter</taxon>
    </lineage>
</organism>
<dbReference type="PANTHER" id="PTHR33910:SF1">
    <property type="entry name" value="PROTEIN TRANSLOCASE SUBUNIT SECE"/>
    <property type="match status" value="1"/>
</dbReference>
<dbReference type="GO" id="GO:0043952">
    <property type="term" value="P:protein transport by the Sec complex"/>
    <property type="evidence" value="ECO:0007669"/>
    <property type="project" value="UniProtKB-UniRule"/>
</dbReference>
<evidence type="ECO:0000256" key="7">
    <source>
        <dbReference type="ARBA" id="ARBA00023010"/>
    </source>
</evidence>
<dbReference type="Gene3D" id="1.20.5.1030">
    <property type="entry name" value="Preprotein translocase secy subunit"/>
    <property type="match status" value="1"/>
</dbReference>
<dbReference type="AlphaFoldDB" id="A0A1C7D6K4"/>
<sequence length="94" mass="10368">MVTPEAAHITQGERRAIMAEEKQAATPAPKQKTSPGEFIRQVRAEGSKVVWPTRQETITTSIFVAIMVLILSLFFLGIDSLFGAVVKWLLTLAQ</sequence>
<gene>
    <name evidence="9" type="primary">secE</name>
    <name evidence="10" type="ORF">A6F65_00770</name>
</gene>
<keyword evidence="6 9" id="KW-1133">Transmembrane helix</keyword>
<dbReference type="PRINTS" id="PR01650">
    <property type="entry name" value="SECETRNLCASE"/>
</dbReference>
<evidence type="ECO:0000256" key="3">
    <source>
        <dbReference type="ARBA" id="ARBA00022475"/>
    </source>
</evidence>
<comment type="subcellular location">
    <subcellularLocation>
        <location evidence="9">Cell membrane</location>
        <topology evidence="9">Single-pass membrane protein</topology>
    </subcellularLocation>
    <subcellularLocation>
        <location evidence="1">Membrane</location>
    </subcellularLocation>
</comment>
<dbReference type="InterPro" id="IPR001901">
    <property type="entry name" value="Translocase_SecE/Sec61-g"/>
</dbReference>